<feature type="domain" description="Threonine/serine exporter-like N-terminal" evidence="4">
    <location>
        <begin position="277"/>
        <end position="515"/>
    </location>
</feature>
<dbReference type="PANTHER" id="PTHR31082">
    <property type="entry name" value="PHEROMONE-REGULATED MEMBRANE PROTEIN 10"/>
    <property type="match status" value="1"/>
</dbReference>
<feature type="compositionally biased region" description="Basic and acidic residues" evidence="2">
    <location>
        <begin position="203"/>
        <end position="213"/>
    </location>
</feature>
<feature type="compositionally biased region" description="Low complexity" evidence="2">
    <location>
        <begin position="165"/>
        <end position="178"/>
    </location>
</feature>
<evidence type="ECO:0000256" key="2">
    <source>
        <dbReference type="SAM" id="MobiDB-lite"/>
    </source>
</evidence>
<evidence type="ECO:0000256" key="1">
    <source>
        <dbReference type="ARBA" id="ARBA00034125"/>
    </source>
</evidence>
<keyword evidence="6" id="KW-1185">Reference proteome</keyword>
<dbReference type="GO" id="GO:0022857">
    <property type="term" value="F:transmembrane transporter activity"/>
    <property type="evidence" value="ECO:0007669"/>
    <property type="project" value="InterPro"/>
</dbReference>
<feature type="region of interest" description="Disordered" evidence="2">
    <location>
        <begin position="128"/>
        <end position="184"/>
    </location>
</feature>
<feature type="transmembrane region" description="Helical" evidence="3">
    <location>
        <begin position="605"/>
        <end position="622"/>
    </location>
</feature>
<dbReference type="OrthoDB" id="413008at2759"/>
<proteinExistence type="inferred from homology"/>
<feature type="transmembrane region" description="Helical" evidence="3">
    <location>
        <begin position="579"/>
        <end position="599"/>
    </location>
</feature>
<organism evidence="5 6">
    <name type="scientific">Calocera viscosa (strain TUFC12733)</name>
    <dbReference type="NCBI Taxonomy" id="1330018"/>
    <lineage>
        <taxon>Eukaryota</taxon>
        <taxon>Fungi</taxon>
        <taxon>Dikarya</taxon>
        <taxon>Basidiomycota</taxon>
        <taxon>Agaricomycotina</taxon>
        <taxon>Dacrymycetes</taxon>
        <taxon>Dacrymycetales</taxon>
        <taxon>Dacrymycetaceae</taxon>
        <taxon>Calocera</taxon>
    </lineage>
</organism>
<dbReference type="PANTHER" id="PTHR31082:SF4">
    <property type="entry name" value="PHEROMONE-REGULATED MEMBRANE PROTEIN 10"/>
    <property type="match status" value="1"/>
</dbReference>
<feature type="transmembrane region" description="Helical" evidence="3">
    <location>
        <begin position="629"/>
        <end position="653"/>
    </location>
</feature>
<evidence type="ECO:0000256" key="3">
    <source>
        <dbReference type="SAM" id="Phobius"/>
    </source>
</evidence>
<dbReference type="Proteomes" id="UP000076738">
    <property type="component" value="Unassembled WGS sequence"/>
</dbReference>
<reference evidence="5 6" key="1">
    <citation type="journal article" date="2016" name="Mol. Biol. Evol.">
        <title>Comparative Genomics of Early-Diverging Mushroom-Forming Fungi Provides Insights into the Origins of Lignocellulose Decay Capabilities.</title>
        <authorList>
            <person name="Nagy L.G."/>
            <person name="Riley R."/>
            <person name="Tritt A."/>
            <person name="Adam C."/>
            <person name="Daum C."/>
            <person name="Floudas D."/>
            <person name="Sun H."/>
            <person name="Yadav J.S."/>
            <person name="Pangilinan J."/>
            <person name="Larsson K.H."/>
            <person name="Matsuura K."/>
            <person name="Barry K."/>
            <person name="Labutti K."/>
            <person name="Kuo R."/>
            <person name="Ohm R.A."/>
            <person name="Bhattacharya S.S."/>
            <person name="Shirouzu T."/>
            <person name="Yoshinaga Y."/>
            <person name="Martin F.M."/>
            <person name="Grigoriev I.V."/>
            <person name="Hibbett D.S."/>
        </authorList>
    </citation>
    <scope>NUCLEOTIDE SEQUENCE [LARGE SCALE GENOMIC DNA]</scope>
    <source>
        <strain evidence="5 6">TUFC12733</strain>
    </source>
</reference>
<feature type="region of interest" description="Disordered" evidence="2">
    <location>
        <begin position="1"/>
        <end position="87"/>
    </location>
</feature>
<accession>A0A167NYZ5</accession>
<protein>
    <submittedName>
        <fullName evidence="5">DUF1212-domain-containing protein</fullName>
    </submittedName>
</protein>
<dbReference type="EMBL" id="KV417276">
    <property type="protein sequence ID" value="KZO98238.1"/>
    <property type="molecule type" value="Genomic_DNA"/>
</dbReference>
<feature type="compositionally biased region" description="Basic and acidic residues" evidence="2">
    <location>
        <begin position="238"/>
        <end position="247"/>
    </location>
</feature>
<keyword evidence="3" id="KW-0812">Transmembrane</keyword>
<dbReference type="Pfam" id="PF06738">
    <property type="entry name" value="ThrE"/>
    <property type="match status" value="1"/>
</dbReference>
<dbReference type="InterPro" id="IPR010619">
    <property type="entry name" value="ThrE-like_N"/>
</dbReference>
<dbReference type="AlphaFoldDB" id="A0A167NYZ5"/>
<evidence type="ECO:0000259" key="4">
    <source>
        <dbReference type="Pfam" id="PF06738"/>
    </source>
</evidence>
<keyword evidence="3" id="KW-1133">Transmembrane helix</keyword>
<feature type="compositionally biased region" description="Basic and acidic residues" evidence="2">
    <location>
        <begin position="1"/>
        <end position="30"/>
    </location>
</feature>
<evidence type="ECO:0000313" key="5">
    <source>
        <dbReference type="EMBL" id="KZO98238.1"/>
    </source>
</evidence>
<feature type="compositionally biased region" description="Low complexity" evidence="2">
    <location>
        <begin position="59"/>
        <end position="72"/>
    </location>
</feature>
<name>A0A167NYZ5_CALVF</name>
<comment type="similarity">
    <text evidence="1">Belongs to the ThrE exporter (TC 2.A.79) family.</text>
</comment>
<feature type="transmembrane region" description="Helical" evidence="3">
    <location>
        <begin position="673"/>
        <end position="691"/>
    </location>
</feature>
<dbReference type="InterPro" id="IPR051361">
    <property type="entry name" value="ThrE/Ser_Exporter"/>
</dbReference>
<feature type="compositionally biased region" description="Polar residues" evidence="2">
    <location>
        <begin position="154"/>
        <end position="164"/>
    </location>
</feature>
<feature type="transmembrane region" description="Helical" evidence="3">
    <location>
        <begin position="495"/>
        <end position="513"/>
    </location>
</feature>
<feature type="transmembrane region" description="Helical" evidence="3">
    <location>
        <begin position="434"/>
        <end position="453"/>
    </location>
</feature>
<sequence>MGREKGSRRERDGDGEQEGEGEKVWEREGQSEPVSISEAVRPPLGRIESAPPERHHQTAAHSLSSLWHALSSGPGPGTPKAAQSGGGVLGSLIATTANLSGAAAPAPSTLAPQVGRSGFHLARYDMNGEAGEGELDKTGELISSPRPMEDMSLSRVSTIQPLSRATTTSLDAASTAGTGERRLKRAQWPGVLSLPRLTMSRLSSRESSPDEHAKHKRSGSYFAFKHREPTPEEEEKLEAERRKDAERRRRKKQKKRRLEKEIFITMHVAAVLQRQEFLLKLARALMMFGAPTHRLEALIQATGRVLDMNVSCVHLPSLMLLSFNDDTTRTSETKFLKQPQALDLGRLQDVHAVYNAVIHDKLGVKDASDRLDDIMRAKSRYRNLVAILIGGLCSAFITPISFSGSFLDAMCAFPLGCLLVLVQQLASKNELFTHVFEIVIALLLSFISAGLAATNRVCYAAVASGSIVLILPGFIVLTGALELASRNIISGSVRLMYSIIYSLFLGFGLAIGAEFYTQITGQQVIGLGLQNGITCPVHDDNGPWWQQQASPWWAFLCVPGFSFALSLRNQAPWNRKEFIVMILISCAGWTTNHFSGLKFINRTDIVAMLGALVVGVCGNVYGRFLGGGMAFVVMVTGVLFQVPSSINGLLSFASLSDNGGDSYSAGFSIAEQLIEVSIGLTVGLFVAAVLTHPFESRRRGYGLFSF</sequence>
<keyword evidence="3" id="KW-0472">Membrane</keyword>
<feature type="transmembrane region" description="Helical" evidence="3">
    <location>
        <begin position="459"/>
        <end position="483"/>
    </location>
</feature>
<gene>
    <name evidence="5" type="ORF">CALVIDRAFT_478872</name>
</gene>
<evidence type="ECO:0000313" key="6">
    <source>
        <dbReference type="Proteomes" id="UP000076738"/>
    </source>
</evidence>
<feature type="transmembrane region" description="Helical" evidence="3">
    <location>
        <begin position="381"/>
        <end position="400"/>
    </location>
</feature>
<feature type="region of interest" description="Disordered" evidence="2">
    <location>
        <begin position="201"/>
        <end position="256"/>
    </location>
</feature>